<evidence type="ECO:0000313" key="2">
    <source>
        <dbReference type="EMBL" id="GGB00311.1"/>
    </source>
</evidence>
<evidence type="ECO:0000313" key="3">
    <source>
        <dbReference type="Proteomes" id="UP000646478"/>
    </source>
</evidence>
<sequence length="247" mass="26890">MFKGNDSIIVVCIAAAGIGAFVALWLLDFALVRTTWCAGIETTCVREWIGALSGWAAAAGAAVTIYVLWATLQHMRHSSEAQLRAYVAEESVELTDTKSAFEHSVDYSIRNFGQTPARKLIVGTALWVGLPSDSPRATHFHAKHPVGLVVPDQPFSGSLQLRLSHDMVTAIFKTEARICFGITIRYETFGKTVQRAKLFVSKAGVLEDGPLLFTDEGDWNEDVDPFGTLNMAAPSTSQVADGENTRK</sequence>
<comment type="caution">
    <text evidence="2">The sequence shown here is derived from an EMBL/GenBank/DDBJ whole genome shotgun (WGS) entry which is preliminary data.</text>
</comment>
<protein>
    <submittedName>
        <fullName evidence="2">Uncharacterized protein</fullName>
    </submittedName>
</protein>
<accession>A0A916WGZ3</accession>
<dbReference type="AlphaFoldDB" id="A0A916WGZ3"/>
<reference evidence="2" key="2">
    <citation type="submission" date="2020-09" db="EMBL/GenBank/DDBJ databases">
        <authorList>
            <person name="Sun Q."/>
            <person name="Zhou Y."/>
        </authorList>
    </citation>
    <scope>NUCLEOTIDE SEQUENCE</scope>
    <source>
        <strain evidence="2">CGMCC 1.15082</strain>
    </source>
</reference>
<keyword evidence="1" id="KW-0812">Transmembrane</keyword>
<keyword evidence="1" id="KW-0472">Membrane</keyword>
<feature type="transmembrane region" description="Helical" evidence="1">
    <location>
        <begin position="47"/>
        <end position="69"/>
    </location>
</feature>
<name>A0A916WGZ3_9HYPH</name>
<evidence type="ECO:0000256" key="1">
    <source>
        <dbReference type="SAM" id="Phobius"/>
    </source>
</evidence>
<dbReference type="RefSeq" id="WP_188825063.1">
    <property type="nucleotide sequence ID" value="NZ_BMHH01000013.1"/>
</dbReference>
<gene>
    <name evidence="2" type="ORF">GCM10011491_30620</name>
</gene>
<keyword evidence="3" id="KW-1185">Reference proteome</keyword>
<feature type="transmembrane region" description="Helical" evidence="1">
    <location>
        <begin position="7"/>
        <end position="27"/>
    </location>
</feature>
<dbReference type="EMBL" id="BMHH01000013">
    <property type="protein sequence ID" value="GGB00311.1"/>
    <property type="molecule type" value="Genomic_DNA"/>
</dbReference>
<organism evidence="2 3">
    <name type="scientific">Brucella endophytica</name>
    <dbReference type="NCBI Taxonomy" id="1963359"/>
    <lineage>
        <taxon>Bacteria</taxon>
        <taxon>Pseudomonadati</taxon>
        <taxon>Pseudomonadota</taxon>
        <taxon>Alphaproteobacteria</taxon>
        <taxon>Hyphomicrobiales</taxon>
        <taxon>Brucellaceae</taxon>
        <taxon>Brucella/Ochrobactrum group</taxon>
        <taxon>Brucella</taxon>
    </lineage>
</organism>
<proteinExistence type="predicted"/>
<dbReference type="Proteomes" id="UP000646478">
    <property type="component" value="Unassembled WGS sequence"/>
</dbReference>
<keyword evidence="1" id="KW-1133">Transmembrane helix</keyword>
<reference evidence="2" key="1">
    <citation type="journal article" date="2014" name="Int. J. Syst. Evol. Microbiol.">
        <title>Complete genome sequence of Corynebacterium casei LMG S-19264T (=DSM 44701T), isolated from a smear-ripened cheese.</title>
        <authorList>
            <consortium name="US DOE Joint Genome Institute (JGI-PGF)"/>
            <person name="Walter F."/>
            <person name="Albersmeier A."/>
            <person name="Kalinowski J."/>
            <person name="Ruckert C."/>
        </authorList>
    </citation>
    <scope>NUCLEOTIDE SEQUENCE</scope>
    <source>
        <strain evidence="2">CGMCC 1.15082</strain>
    </source>
</reference>